<dbReference type="AlphaFoldDB" id="A0A9P1I6Q1"/>
<sequence length="85" mass="9977">MGRKNKIKIQHNLRQSKEHSPENRKVLDDIGNVSQRSVDMTTVEIVRNMALRETPVDKVNYLLDILDRKNSELLCSRKLIDYLKN</sequence>
<accession>A0A9P1I6Q1</accession>
<gene>
    <name evidence="2" type="ORF">CAMP_LOCUS406</name>
</gene>
<protein>
    <submittedName>
        <fullName evidence="2">Uncharacterized protein</fullName>
    </submittedName>
</protein>
<evidence type="ECO:0000313" key="3">
    <source>
        <dbReference type="Proteomes" id="UP001152747"/>
    </source>
</evidence>
<feature type="region of interest" description="Disordered" evidence="1">
    <location>
        <begin position="1"/>
        <end position="24"/>
    </location>
</feature>
<feature type="compositionally biased region" description="Basic and acidic residues" evidence="1">
    <location>
        <begin position="15"/>
        <end position="24"/>
    </location>
</feature>
<name>A0A9P1I6Q1_9PELO</name>
<evidence type="ECO:0000256" key="1">
    <source>
        <dbReference type="SAM" id="MobiDB-lite"/>
    </source>
</evidence>
<comment type="caution">
    <text evidence="2">The sequence shown here is derived from an EMBL/GenBank/DDBJ whole genome shotgun (WGS) entry which is preliminary data.</text>
</comment>
<evidence type="ECO:0000313" key="2">
    <source>
        <dbReference type="EMBL" id="CAI5437769.1"/>
    </source>
</evidence>
<proteinExistence type="predicted"/>
<dbReference type="EMBL" id="CANHGI010000001">
    <property type="protein sequence ID" value="CAI5437769.1"/>
    <property type="molecule type" value="Genomic_DNA"/>
</dbReference>
<organism evidence="2 3">
    <name type="scientific">Caenorhabditis angaria</name>
    <dbReference type="NCBI Taxonomy" id="860376"/>
    <lineage>
        <taxon>Eukaryota</taxon>
        <taxon>Metazoa</taxon>
        <taxon>Ecdysozoa</taxon>
        <taxon>Nematoda</taxon>
        <taxon>Chromadorea</taxon>
        <taxon>Rhabditida</taxon>
        <taxon>Rhabditina</taxon>
        <taxon>Rhabditomorpha</taxon>
        <taxon>Rhabditoidea</taxon>
        <taxon>Rhabditidae</taxon>
        <taxon>Peloderinae</taxon>
        <taxon>Caenorhabditis</taxon>
    </lineage>
</organism>
<dbReference type="Proteomes" id="UP001152747">
    <property type="component" value="Unassembled WGS sequence"/>
</dbReference>
<feature type="compositionally biased region" description="Basic residues" evidence="1">
    <location>
        <begin position="1"/>
        <end position="11"/>
    </location>
</feature>
<keyword evidence="3" id="KW-1185">Reference proteome</keyword>
<reference evidence="2" key="1">
    <citation type="submission" date="2022-11" db="EMBL/GenBank/DDBJ databases">
        <authorList>
            <person name="Kikuchi T."/>
        </authorList>
    </citation>
    <scope>NUCLEOTIDE SEQUENCE</scope>
    <source>
        <strain evidence="2">PS1010</strain>
    </source>
</reference>